<dbReference type="GO" id="GO:0008234">
    <property type="term" value="F:cysteine-type peptidase activity"/>
    <property type="evidence" value="ECO:0007669"/>
    <property type="project" value="InterPro"/>
</dbReference>
<feature type="domain" description="PHD-type" evidence="9">
    <location>
        <begin position="1071"/>
        <end position="1129"/>
    </location>
</feature>
<feature type="region of interest" description="Disordered" evidence="8">
    <location>
        <begin position="754"/>
        <end position="837"/>
    </location>
</feature>
<evidence type="ECO:0000313" key="12">
    <source>
        <dbReference type="Proteomes" id="UP000752171"/>
    </source>
</evidence>
<keyword evidence="2" id="KW-0645">Protease</keyword>
<dbReference type="Proteomes" id="UP000752171">
    <property type="component" value="Unassembled WGS sequence"/>
</dbReference>
<dbReference type="SUPFAM" id="SSF54001">
    <property type="entry name" value="Cysteine proteinases"/>
    <property type="match status" value="1"/>
</dbReference>
<evidence type="ECO:0000259" key="9">
    <source>
        <dbReference type="PROSITE" id="PS50016"/>
    </source>
</evidence>
<gene>
    <name evidence="11" type="ORF">AMEX_G851</name>
</gene>
<dbReference type="Gene3D" id="3.30.40.10">
    <property type="entry name" value="Zinc/RING finger domain, C3HC4 (zinc finger)"/>
    <property type="match status" value="1"/>
</dbReference>
<dbReference type="SUPFAM" id="SSF57903">
    <property type="entry name" value="FYVE/PHD zinc finger"/>
    <property type="match status" value="1"/>
</dbReference>
<accession>A0A8T2MJS4</accession>
<dbReference type="GO" id="GO:0008270">
    <property type="term" value="F:zinc ion binding"/>
    <property type="evidence" value="ECO:0007669"/>
    <property type="project" value="UniProtKB-KW"/>
</dbReference>
<keyword evidence="5" id="KW-0378">Hydrolase</keyword>
<dbReference type="SMART" id="SM00249">
    <property type="entry name" value="PHD"/>
    <property type="match status" value="1"/>
</dbReference>
<sequence>MFFLLILYRVYTFVIFGNKIRTIQREEILNKIKDLQISDITLDASLSNVTDFWGKVCSELGIPNNKRNRYRLRRVHECHKHAAGLSPSTQQDIDDSRDKEDGQKSAENAPAMSPSPLKDKDDSWTKEDGQKSPEKSPVSSTSDEQGFLKIPVPQKPSYFFIDRKDWENIKKKRKQRGFKGLQWTNVISKGLQTIYPYCSIAFKRHKLKIIGSKKASPEFWCLGYCRFEDCPITVTVTVNSEKDLKAEVKFQGEQSIHNATELKRRPVRADERVRIGEGLQTQLPRSMYLQRLTQIEDDVLASGCRDEAPTPQVLKNISWEVRKKSRQHSNEIRSLQIMVEQKTNGPDEVLQKVFLHPKGVMLWSIRGIEIFQDRCREDIVYLDATGSIKKKEKGSPPFYVYEVVVRNPQKGSSPLPVATYLTCDHTTASVTYFLEAFQTDVARTYGRKGMRVPIMLICDGSMVLMQAICSSFAKKNLQDTMNHYYTIASGKATKEDFDLPILHRCLSHVMKNAKDMCKKYAPNHYHLSMHVFGLFTTASSLRELDDMVESAAVVFSSPYSGPSVEKHFNNLQCWLQNKGFHLDETAVYHNQKRAEDTQFIKGSNNFGRHFKEVISQAPLDMENGEPNLYFCKGLVSHISKFLLPYAALWTGIMLGDLGRHGTGHVYKEYTKRYRVLKQIKKQNITEDNKTQGIMEKSQWDLKHIRFRGCRLTRLDDFVVKYQAAHTALLKEYEDSKRVLKKKTYRVQLEKWKERQQKKRGRYTSPIRKPFTFKSAIRKDDSPVSKTSIGKAQKKRQMKGEKKPEKSPEEQDDSPVSKTSIGKAQKKRQMKGEKKPEKSPEEQLIFLWKKKETEVVVSVIQSQIKGNNFIIHHSELLSLQPHQWITGEIIESLLHLYASETGNTAYVMNHYTTGLILFGERTRLARHTLPKVNFDNYQTIVSFVNIENSHWRFLYINTVNQTVYLVDPAKSFTEQVDSNKAAKKFSEYLKIRRTCYGKTEWVDMKWKGGVLTHPVQQDGSSCGVIVIKMARAVMEAFPAVPEIYFDTSKTEMAKERKTMALQILQESGFDSENNCSMCSMAKPPGSGPPMTNWIQCDTCFRWFHELCLNMDTEKLIQARASIWNCCLCVV</sequence>
<dbReference type="InterPro" id="IPR001965">
    <property type="entry name" value="Znf_PHD"/>
</dbReference>
<dbReference type="InterPro" id="IPR038765">
    <property type="entry name" value="Papain-like_cys_pep_sf"/>
</dbReference>
<dbReference type="EMBL" id="JAICCE010000001">
    <property type="protein sequence ID" value="KAG9282225.1"/>
    <property type="molecule type" value="Genomic_DNA"/>
</dbReference>
<evidence type="ECO:0000313" key="11">
    <source>
        <dbReference type="EMBL" id="KAG9282225.1"/>
    </source>
</evidence>
<proteinExistence type="inferred from homology"/>
<dbReference type="PROSITE" id="PS50600">
    <property type="entry name" value="ULP_PROTEASE"/>
    <property type="match status" value="1"/>
</dbReference>
<dbReference type="InterPro" id="IPR011011">
    <property type="entry name" value="Znf_FYVE_PHD"/>
</dbReference>
<dbReference type="Pfam" id="PF02902">
    <property type="entry name" value="Peptidase_C48"/>
    <property type="match status" value="1"/>
</dbReference>
<keyword evidence="3" id="KW-0479">Metal-binding</keyword>
<dbReference type="Gene3D" id="3.40.395.10">
    <property type="entry name" value="Adenoviral Proteinase, Chain A"/>
    <property type="match status" value="1"/>
</dbReference>
<evidence type="ECO:0000256" key="2">
    <source>
        <dbReference type="ARBA" id="ARBA00022670"/>
    </source>
</evidence>
<dbReference type="PROSITE" id="PS50016">
    <property type="entry name" value="ZF_PHD_2"/>
    <property type="match status" value="1"/>
</dbReference>
<evidence type="ECO:0008006" key="13">
    <source>
        <dbReference type="Google" id="ProtNLM"/>
    </source>
</evidence>
<evidence type="ECO:0000259" key="10">
    <source>
        <dbReference type="PROSITE" id="PS50600"/>
    </source>
</evidence>
<dbReference type="InterPro" id="IPR019786">
    <property type="entry name" value="Zinc_finger_PHD-type_CS"/>
</dbReference>
<evidence type="ECO:0000256" key="4">
    <source>
        <dbReference type="ARBA" id="ARBA00022771"/>
    </source>
</evidence>
<comment type="caution">
    <text evidence="11">The sequence shown here is derived from an EMBL/GenBank/DDBJ whole genome shotgun (WGS) entry which is preliminary data.</text>
</comment>
<evidence type="ECO:0000256" key="1">
    <source>
        <dbReference type="ARBA" id="ARBA00005234"/>
    </source>
</evidence>
<dbReference type="InterPro" id="IPR013083">
    <property type="entry name" value="Znf_RING/FYVE/PHD"/>
</dbReference>
<feature type="domain" description="Ubiquitin-like protease family profile" evidence="10">
    <location>
        <begin position="868"/>
        <end position="1032"/>
    </location>
</feature>
<keyword evidence="4 7" id="KW-0863">Zinc-finger</keyword>
<evidence type="ECO:0000256" key="3">
    <source>
        <dbReference type="ARBA" id="ARBA00022723"/>
    </source>
</evidence>
<feature type="region of interest" description="Disordered" evidence="8">
    <location>
        <begin position="81"/>
        <end position="148"/>
    </location>
</feature>
<dbReference type="AlphaFoldDB" id="A0A8T2MJS4"/>
<feature type="compositionally biased region" description="Basic and acidic residues" evidence="8">
    <location>
        <begin position="94"/>
        <end position="104"/>
    </location>
</feature>
<dbReference type="GO" id="GO:0006508">
    <property type="term" value="P:proteolysis"/>
    <property type="evidence" value="ECO:0007669"/>
    <property type="project" value="UniProtKB-KW"/>
</dbReference>
<comment type="similarity">
    <text evidence="1">Belongs to the peptidase C48 family.</text>
</comment>
<dbReference type="PROSITE" id="PS01359">
    <property type="entry name" value="ZF_PHD_1"/>
    <property type="match status" value="1"/>
</dbReference>
<evidence type="ECO:0000256" key="7">
    <source>
        <dbReference type="PROSITE-ProRule" id="PRU00146"/>
    </source>
</evidence>
<name>A0A8T2MJS4_ASTMX</name>
<evidence type="ECO:0000256" key="5">
    <source>
        <dbReference type="ARBA" id="ARBA00022801"/>
    </source>
</evidence>
<dbReference type="InterPro" id="IPR019787">
    <property type="entry name" value="Znf_PHD-finger"/>
</dbReference>
<organism evidence="11 12">
    <name type="scientific">Astyanax mexicanus</name>
    <name type="common">Blind cave fish</name>
    <name type="synonym">Astyanax fasciatus mexicanus</name>
    <dbReference type="NCBI Taxonomy" id="7994"/>
    <lineage>
        <taxon>Eukaryota</taxon>
        <taxon>Metazoa</taxon>
        <taxon>Chordata</taxon>
        <taxon>Craniata</taxon>
        <taxon>Vertebrata</taxon>
        <taxon>Euteleostomi</taxon>
        <taxon>Actinopterygii</taxon>
        <taxon>Neopterygii</taxon>
        <taxon>Teleostei</taxon>
        <taxon>Ostariophysi</taxon>
        <taxon>Characiformes</taxon>
        <taxon>Characoidei</taxon>
        <taxon>Acestrorhamphidae</taxon>
        <taxon>Acestrorhamphinae</taxon>
        <taxon>Astyanax</taxon>
    </lineage>
</organism>
<evidence type="ECO:0000256" key="8">
    <source>
        <dbReference type="SAM" id="MobiDB-lite"/>
    </source>
</evidence>
<feature type="compositionally biased region" description="Basic and acidic residues" evidence="8">
    <location>
        <begin position="117"/>
        <end position="134"/>
    </location>
</feature>
<protein>
    <recommendedName>
        <fullName evidence="13">PHD-type domain-containing protein</fullName>
    </recommendedName>
</protein>
<reference evidence="11 12" key="1">
    <citation type="submission" date="2021-07" db="EMBL/GenBank/DDBJ databases">
        <authorList>
            <person name="Imarazene B."/>
            <person name="Zahm M."/>
            <person name="Klopp C."/>
            <person name="Cabau C."/>
            <person name="Beille S."/>
            <person name="Jouanno E."/>
            <person name="Castinel A."/>
            <person name="Lluch J."/>
            <person name="Gil L."/>
            <person name="Kuchtly C."/>
            <person name="Lopez Roques C."/>
            <person name="Donnadieu C."/>
            <person name="Parrinello H."/>
            <person name="Journot L."/>
            <person name="Du K."/>
            <person name="Schartl M."/>
            <person name="Retaux S."/>
            <person name="Guiguen Y."/>
        </authorList>
    </citation>
    <scope>NUCLEOTIDE SEQUENCE [LARGE SCALE GENOMIC DNA]</scope>
    <source>
        <strain evidence="11">Pach_M1</strain>
        <tissue evidence="11">Testis</tissue>
    </source>
</reference>
<evidence type="ECO:0000256" key="6">
    <source>
        <dbReference type="ARBA" id="ARBA00022833"/>
    </source>
</evidence>
<keyword evidence="6" id="KW-0862">Zinc</keyword>
<feature type="compositionally biased region" description="Basic and acidic residues" evidence="8">
    <location>
        <begin position="797"/>
        <end position="808"/>
    </location>
</feature>
<dbReference type="InterPro" id="IPR003653">
    <property type="entry name" value="Peptidase_C48_C"/>
</dbReference>